<dbReference type="Gene3D" id="3.40.1090.10">
    <property type="entry name" value="Cytosolic phospholipase A2 catalytic domain"/>
    <property type="match status" value="1"/>
</dbReference>
<gene>
    <name evidence="3" type="ORF">THAOC_07995</name>
</gene>
<name>K0SYY3_THAOC</name>
<sequence length="280" mass="30139">MDLPDDGGVSCMTTNVNNSSCAGEGGHGMANDTSLLQAGDDVTTSLLSTGSFLWIAALSFVAVCAIYILILAKKKTAAVSALASMGKQSLAVDKKRNKNGETANTSRPNSRQSTERKGRSVARPKLHRRSSFVGAIGHFTKIDFGQEEEEEEKPNRGPRRWDDDKLDHESNKEIQGASETTSHDGGSLRKSLTRSILSFNSSLRARKLEGADIPNVPRPPLPGMHPDYPFENIVFQGGGAKGMIYGGVAMALDEIGVTPYLKRFAGASAGILRHLPCHWD</sequence>
<feature type="region of interest" description="Disordered" evidence="1">
    <location>
        <begin position="143"/>
        <end position="189"/>
    </location>
</feature>
<keyword evidence="2" id="KW-1133">Transmembrane helix</keyword>
<accession>K0SYY3</accession>
<dbReference type="InterPro" id="IPR052580">
    <property type="entry name" value="Lipid_Hydrolase"/>
</dbReference>
<evidence type="ECO:0008006" key="5">
    <source>
        <dbReference type="Google" id="ProtNLM"/>
    </source>
</evidence>
<dbReference type="AlphaFoldDB" id="K0SYY3"/>
<dbReference type="PANTHER" id="PTHR46394:SF1">
    <property type="entry name" value="PNPLA DOMAIN-CONTAINING PROTEIN"/>
    <property type="match status" value="1"/>
</dbReference>
<keyword evidence="2" id="KW-0812">Transmembrane</keyword>
<keyword evidence="4" id="KW-1185">Reference proteome</keyword>
<reference evidence="3 4" key="1">
    <citation type="journal article" date="2012" name="Genome Biol.">
        <title>Genome and low-iron response of an oceanic diatom adapted to chronic iron limitation.</title>
        <authorList>
            <person name="Lommer M."/>
            <person name="Specht M."/>
            <person name="Roy A.S."/>
            <person name="Kraemer L."/>
            <person name="Andreson R."/>
            <person name="Gutowska M.A."/>
            <person name="Wolf J."/>
            <person name="Bergner S.V."/>
            <person name="Schilhabel M.B."/>
            <person name="Klostermeier U.C."/>
            <person name="Beiko R.G."/>
            <person name="Rosenstiel P."/>
            <person name="Hippler M."/>
            <person name="Laroche J."/>
        </authorList>
    </citation>
    <scope>NUCLEOTIDE SEQUENCE [LARGE SCALE GENOMIC DNA]</scope>
    <source>
        <strain evidence="3 4">CCMP1005</strain>
    </source>
</reference>
<organism evidence="3 4">
    <name type="scientific">Thalassiosira oceanica</name>
    <name type="common">Marine diatom</name>
    <dbReference type="NCBI Taxonomy" id="159749"/>
    <lineage>
        <taxon>Eukaryota</taxon>
        <taxon>Sar</taxon>
        <taxon>Stramenopiles</taxon>
        <taxon>Ochrophyta</taxon>
        <taxon>Bacillariophyta</taxon>
        <taxon>Coscinodiscophyceae</taxon>
        <taxon>Thalassiosirophycidae</taxon>
        <taxon>Thalassiosirales</taxon>
        <taxon>Thalassiosiraceae</taxon>
        <taxon>Thalassiosira</taxon>
    </lineage>
</organism>
<feature type="region of interest" description="Disordered" evidence="1">
    <location>
        <begin position="93"/>
        <end position="127"/>
    </location>
</feature>
<dbReference type="InterPro" id="IPR016035">
    <property type="entry name" value="Acyl_Trfase/lysoPLipase"/>
</dbReference>
<protein>
    <recommendedName>
        <fullName evidence="5">PNPLA domain-containing protein</fullName>
    </recommendedName>
</protein>
<keyword evidence="2" id="KW-0472">Membrane</keyword>
<evidence type="ECO:0000313" key="4">
    <source>
        <dbReference type="Proteomes" id="UP000266841"/>
    </source>
</evidence>
<dbReference type="OrthoDB" id="6160241at2759"/>
<dbReference type="EMBL" id="AGNL01008282">
    <property type="protein sequence ID" value="EJK70630.1"/>
    <property type="molecule type" value="Genomic_DNA"/>
</dbReference>
<feature type="compositionally biased region" description="Polar residues" evidence="1">
    <location>
        <begin position="100"/>
        <end position="112"/>
    </location>
</feature>
<evidence type="ECO:0000256" key="2">
    <source>
        <dbReference type="SAM" id="Phobius"/>
    </source>
</evidence>
<dbReference type="Proteomes" id="UP000266841">
    <property type="component" value="Unassembled WGS sequence"/>
</dbReference>
<evidence type="ECO:0000256" key="1">
    <source>
        <dbReference type="SAM" id="MobiDB-lite"/>
    </source>
</evidence>
<evidence type="ECO:0000313" key="3">
    <source>
        <dbReference type="EMBL" id="EJK70630.1"/>
    </source>
</evidence>
<comment type="caution">
    <text evidence="3">The sequence shown here is derived from an EMBL/GenBank/DDBJ whole genome shotgun (WGS) entry which is preliminary data.</text>
</comment>
<dbReference type="PANTHER" id="PTHR46394">
    <property type="entry name" value="ANNEXIN"/>
    <property type="match status" value="1"/>
</dbReference>
<dbReference type="SUPFAM" id="SSF52151">
    <property type="entry name" value="FabD/lysophospholipase-like"/>
    <property type="match status" value="1"/>
</dbReference>
<proteinExistence type="predicted"/>
<feature type="compositionally biased region" description="Basic and acidic residues" evidence="1">
    <location>
        <begin position="153"/>
        <end position="172"/>
    </location>
</feature>
<feature type="transmembrane region" description="Helical" evidence="2">
    <location>
        <begin position="52"/>
        <end position="72"/>
    </location>
</feature>